<comment type="caution">
    <text evidence="2">The sequence shown here is derived from an EMBL/GenBank/DDBJ whole genome shotgun (WGS) entry which is preliminary data.</text>
</comment>
<organism evidence="2 3">
    <name type="scientific">Catenaria anguillulae PL171</name>
    <dbReference type="NCBI Taxonomy" id="765915"/>
    <lineage>
        <taxon>Eukaryota</taxon>
        <taxon>Fungi</taxon>
        <taxon>Fungi incertae sedis</taxon>
        <taxon>Blastocladiomycota</taxon>
        <taxon>Blastocladiomycetes</taxon>
        <taxon>Blastocladiales</taxon>
        <taxon>Catenariaceae</taxon>
        <taxon>Catenaria</taxon>
    </lineage>
</organism>
<name>A0A1Y2HR12_9FUNG</name>
<dbReference type="Proteomes" id="UP000193411">
    <property type="component" value="Unassembled WGS sequence"/>
</dbReference>
<dbReference type="EMBL" id="MCFL01000017">
    <property type="protein sequence ID" value="ORZ36384.1"/>
    <property type="molecule type" value="Genomic_DNA"/>
</dbReference>
<protein>
    <submittedName>
        <fullName evidence="2">Uncharacterized protein</fullName>
    </submittedName>
</protein>
<feature type="region of interest" description="Disordered" evidence="1">
    <location>
        <begin position="21"/>
        <end position="45"/>
    </location>
</feature>
<dbReference type="OrthoDB" id="58379at2759"/>
<reference evidence="2 3" key="1">
    <citation type="submission" date="2016-07" db="EMBL/GenBank/DDBJ databases">
        <title>Pervasive Adenine N6-methylation of Active Genes in Fungi.</title>
        <authorList>
            <consortium name="DOE Joint Genome Institute"/>
            <person name="Mondo S.J."/>
            <person name="Dannebaum R.O."/>
            <person name="Kuo R.C."/>
            <person name="Labutti K."/>
            <person name="Haridas S."/>
            <person name="Kuo A."/>
            <person name="Salamov A."/>
            <person name="Ahrendt S.R."/>
            <person name="Lipzen A."/>
            <person name="Sullivan W."/>
            <person name="Andreopoulos W.B."/>
            <person name="Clum A."/>
            <person name="Lindquist E."/>
            <person name="Daum C."/>
            <person name="Ramamoorthy G.K."/>
            <person name="Gryganskyi A."/>
            <person name="Culley D."/>
            <person name="Magnuson J.K."/>
            <person name="James T.Y."/>
            <person name="O'Malley M.A."/>
            <person name="Stajich J.E."/>
            <person name="Spatafora J.W."/>
            <person name="Visel A."/>
            <person name="Grigoriev I.V."/>
        </authorList>
    </citation>
    <scope>NUCLEOTIDE SEQUENCE [LARGE SCALE GENOMIC DNA]</scope>
    <source>
        <strain evidence="2 3">PL171</strain>
    </source>
</reference>
<proteinExistence type="predicted"/>
<accession>A0A1Y2HR12</accession>
<dbReference type="PANTHER" id="PTHR38696:SF1">
    <property type="entry name" value="MEDIATOR OF RNA POLYMERASE II TRANSCRIPTION SUBUNIT 13"/>
    <property type="match status" value="1"/>
</dbReference>
<keyword evidence="3" id="KW-1185">Reference proteome</keyword>
<gene>
    <name evidence="2" type="ORF">BCR44DRAFT_194252</name>
</gene>
<sequence>MRIHTSPVVMSIPTPAKHVTLDSESLPDADTTSLPVVPTDGTTDDKYTLQYPPPDYTDPDDPVVVLSLHKGHTIRFTGMDDLLAQALCAAAAAAWPAGVKESRWSGGLGHMPRYFKLKLNGLPFLAGQRGGGDPGFVPAQRIMGRVLRTLLEYGWKVEGMGDCVTHRWGSVASLVLMRAEPRVVETGDMVVIAFDSKDEMWLVDAPTSVEEMVLRTVTKYWTQGIKGVSNRLGTAQFKLHGMPWLGSDGSKSTIEDVAACALMARIMYRLKGIGYSLYATIDISNDKEPPSWVFLRS</sequence>
<evidence type="ECO:0000313" key="3">
    <source>
        <dbReference type="Proteomes" id="UP000193411"/>
    </source>
</evidence>
<evidence type="ECO:0000256" key="1">
    <source>
        <dbReference type="SAM" id="MobiDB-lite"/>
    </source>
</evidence>
<evidence type="ECO:0000313" key="2">
    <source>
        <dbReference type="EMBL" id="ORZ36384.1"/>
    </source>
</evidence>
<dbReference type="PANTHER" id="PTHR38696">
    <property type="entry name" value="MEDIATOR OF RNA POLYMERASE II TRANSCRIPTION SUBUNIT 13"/>
    <property type="match status" value="1"/>
</dbReference>
<dbReference type="AlphaFoldDB" id="A0A1Y2HR12"/>